<dbReference type="GO" id="GO:0044183">
    <property type="term" value="F:protein folding chaperone"/>
    <property type="evidence" value="ECO:0007669"/>
    <property type="project" value="InterPro"/>
</dbReference>
<dbReference type="Pfam" id="PF00166">
    <property type="entry name" value="Cpn10"/>
    <property type="match status" value="1"/>
</dbReference>
<dbReference type="InterPro" id="IPR011032">
    <property type="entry name" value="GroES-like_sf"/>
</dbReference>
<dbReference type="InterPro" id="IPR037124">
    <property type="entry name" value="Chaperonin_GroES_sf"/>
</dbReference>
<evidence type="ECO:0000313" key="2">
    <source>
        <dbReference type="EMBL" id="ASN63656.1"/>
    </source>
</evidence>
<name>A0A221S3Y2_9VIRU</name>
<accession>A0A221S3Y2</accession>
<dbReference type="EMBL" id="KU971062">
    <property type="protein sequence ID" value="ASN63656.1"/>
    <property type="molecule type" value="Genomic_DNA"/>
</dbReference>
<gene>
    <name evidence="2" type="primary">groES</name>
</gene>
<reference evidence="2" key="1">
    <citation type="submission" date="2016-03" db="EMBL/GenBank/DDBJ databases">
        <title>Novel chaperonins are prevalent in the virioplankton and link to viral biology and ecology.</title>
        <authorList>
            <person name="Marine R.L."/>
            <person name="Nasko D.J."/>
            <person name="Polson S.W."/>
            <person name="Wommack K.E."/>
        </authorList>
    </citation>
    <scope>NUCLEOTIDE SEQUENCE</scope>
</reference>
<dbReference type="SUPFAM" id="SSF50129">
    <property type="entry name" value="GroES-like"/>
    <property type="match status" value="1"/>
</dbReference>
<proteinExistence type="predicted"/>
<keyword evidence="1" id="KW-0143">Chaperone</keyword>
<organism evidence="2">
    <name type="scientific">uncultured virus</name>
    <dbReference type="NCBI Taxonomy" id="340016"/>
    <lineage>
        <taxon>Viruses</taxon>
        <taxon>environmental samples</taxon>
    </lineage>
</organism>
<protein>
    <submittedName>
        <fullName evidence="2">Co-chaperonin GroES</fullName>
    </submittedName>
</protein>
<dbReference type="Gene3D" id="2.30.33.40">
    <property type="entry name" value="GroES chaperonin"/>
    <property type="match status" value="1"/>
</dbReference>
<dbReference type="CDD" id="cd00320">
    <property type="entry name" value="cpn10"/>
    <property type="match status" value="1"/>
</dbReference>
<sequence length="147" mass="16397">MTETSSVNLDAAKEGVKNLYAEPKAKVLDPNGMDRSLLERMPNPTGWRMLILPYRGKETTDGGIIVPNKVLEDGQIQTVVGYVVKQGPLCYQDTDKFPTGPWCKPKDWVIFARYAGSRFRIEGGEVRIINDDEVLGVIDDPEDILSL</sequence>
<evidence type="ECO:0000256" key="1">
    <source>
        <dbReference type="ARBA" id="ARBA00023186"/>
    </source>
</evidence>
<dbReference type="InterPro" id="IPR020818">
    <property type="entry name" value="Chaperonin_GroES"/>
</dbReference>
<dbReference type="GO" id="GO:0005524">
    <property type="term" value="F:ATP binding"/>
    <property type="evidence" value="ECO:0007669"/>
    <property type="project" value="InterPro"/>
</dbReference>